<reference evidence="4" key="1">
    <citation type="submission" date="2016-05" db="EMBL/GenBank/DDBJ databases">
        <authorList>
            <person name="Behera P."/>
            <person name="Vaishampayan P."/>
            <person name="Singh N."/>
            <person name="Raina V."/>
            <person name="Suar M."/>
            <person name="Pattnaik A."/>
            <person name="Rastogi G."/>
        </authorList>
    </citation>
    <scope>NUCLEOTIDE SEQUENCE [LARGE SCALE GENOMIC DNA]</scope>
    <source>
        <strain evidence="4">MP23</strain>
    </source>
</reference>
<dbReference type="InterPro" id="IPR004821">
    <property type="entry name" value="Cyt_trans-like"/>
</dbReference>
<feature type="binding site" evidence="1">
    <location>
        <begin position="259"/>
        <end position="261"/>
    </location>
    <ligand>
        <name>NAD(+)</name>
        <dbReference type="ChEBI" id="CHEBI:57540"/>
        <label>2</label>
    </ligand>
</feature>
<dbReference type="RefSeq" id="WP_064598674.1">
    <property type="nucleotide sequence ID" value="NZ_CP134782.1"/>
</dbReference>
<feature type="binding site" evidence="1">
    <location>
        <begin position="70"/>
        <end position="73"/>
    </location>
    <ligand>
        <name>NAD(+)</name>
        <dbReference type="ChEBI" id="CHEBI:57540"/>
        <label>1</label>
    </ligand>
</feature>
<dbReference type="GO" id="GO:0000309">
    <property type="term" value="F:nicotinamide-nucleotide adenylyltransferase activity"/>
    <property type="evidence" value="ECO:0007669"/>
    <property type="project" value="InterPro"/>
</dbReference>
<dbReference type="Gene3D" id="3.40.50.620">
    <property type="entry name" value="HUPs"/>
    <property type="match status" value="1"/>
</dbReference>
<keyword evidence="1" id="KW-0547">Nucleotide-binding</keyword>
<protein>
    <submittedName>
        <fullName evidence="3">Trifunctional nicotinamide-nucleotide adenylyltransferase/ribosylnicotinamide kinase/transcriptional regulator NadR</fullName>
    </submittedName>
</protein>
<dbReference type="EMBL" id="LYRP01000022">
    <property type="protein sequence ID" value="OAT76574.1"/>
    <property type="molecule type" value="Genomic_DNA"/>
</dbReference>
<dbReference type="Pfam" id="PF13521">
    <property type="entry name" value="AAA_28"/>
    <property type="match status" value="1"/>
</dbReference>
<dbReference type="NCBIfam" id="NF005988">
    <property type="entry name" value="PRK08099.1"/>
    <property type="match status" value="1"/>
</dbReference>
<dbReference type="Gene3D" id="3.40.50.300">
    <property type="entry name" value="P-loop containing nucleotide triphosphate hydrolases"/>
    <property type="match status" value="1"/>
</dbReference>
<dbReference type="SUPFAM" id="SSF52540">
    <property type="entry name" value="P-loop containing nucleoside triphosphate hydrolases"/>
    <property type="match status" value="1"/>
</dbReference>
<dbReference type="FunFam" id="3.40.50.620:FF:000091">
    <property type="entry name" value="Trifunctional nicotinamide-nucleotide adenylyltransferase/ribosylnicotinamide kinase/transcriptional regulator NadR"/>
    <property type="match status" value="1"/>
</dbReference>
<dbReference type="InterPro" id="IPR052735">
    <property type="entry name" value="NAD_biosynth-regulator"/>
</dbReference>
<dbReference type="Pfam" id="PF01381">
    <property type="entry name" value="HTH_3"/>
    <property type="match status" value="1"/>
</dbReference>
<dbReference type="CDD" id="cd02167">
    <property type="entry name" value="NMNAT_NadR"/>
    <property type="match status" value="1"/>
</dbReference>
<organism evidence="3 4">
    <name type="scientific">Mangrovibacter phragmitis</name>
    <dbReference type="NCBI Taxonomy" id="1691903"/>
    <lineage>
        <taxon>Bacteria</taxon>
        <taxon>Pseudomonadati</taxon>
        <taxon>Pseudomonadota</taxon>
        <taxon>Gammaproteobacteria</taxon>
        <taxon>Enterobacterales</taxon>
        <taxon>Enterobacteriaceae</taxon>
        <taxon>Mangrovibacter</taxon>
    </lineage>
</organism>
<dbReference type="InterPro" id="IPR014729">
    <property type="entry name" value="Rossmann-like_a/b/a_fold"/>
</dbReference>
<dbReference type="GO" id="GO:0003677">
    <property type="term" value="F:DNA binding"/>
    <property type="evidence" value="ECO:0007669"/>
    <property type="project" value="InterPro"/>
</dbReference>
<dbReference type="InterPro" id="IPR001387">
    <property type="entry name" value="Cro/C1-type_HTH"/>
</dbReference>
<proteinExistence type="predicted"/>
<gene>
    <name evidence="3" type="ORF">A9B99_09735</name>
</gene>
<dbReference type="SUPFAM" id="SSF52374">
    <property type="entry name" value="Nucleotidylyl transferase"/>
    <property type="match status" value="1"/>
</dbReference>
<dbReference type="AlphaFoldDB" id="A0A1B7L2F3"/>
<keyword evidence="3" id="KW-0418">Kinase</keyword>
<keyword evidence="3" id="KW-0808">Transferase</keyword>
<dbReference type="CDD" id="cd00093">
    <property type="entry name" value="HTH_XRE"/>
    <property type="match status" value="1"/>
</dbReference>
<dbReference type="OrthoDB" id="3249147at2"/>
<dbReference type="Pfam" id="PF01467">
    <property type="entry name" value="CTP_transf_like"/>
    <property type="match status" value="1"/>
</dbReference>
<keyword evidence="3" id="KW-0548">Nucleotidyltransferase</keyword>
<dbReference type="NCBIfam" id="TIGR01526">
    <property type="entry name" value="nadR_NMN_Atrans"/>
    <property type="match status" value="1"/>
</dbReference>
<evidence type="ECO:0000313" key="3">
    <source>
        <dbReference type="EMBL" id="OAT76574.1"/>
    </source>
</evidence>
<dbReference type="Gene3D" id="1.10.260.40">
    <property type="entry name" value="lambda repressor-like DNA-binding domains"/>
    <property type="match status" value="1"/>
</dbReference>
<sequence length="415" mass="47543">MSSFEYLKHAIRQKGCTLQQVADASGMTKGYLSQLLNAKIKSPSAQKLEALHRFLSLEFPRVEKRVGVVFGKFYPLHTGHIYLIQRACSQVDELHIIMGYDETRDRELFEASAMSQQPTISDRLRWLLQTFKYQKNIHIHAFNEEGMEPYPWGWDVWSAGIKAFMDSEGIFPDQIYTSEASDAPQYLEHLGINTVLVDPDRTFMNISGGQIRENPFRLWDYIPTEVKPFFVRTVAILGGESSGKSTMVNKLANIFNTTSAWEFGREYVFSHLGGDGRALQYTDYDKIAIGHSQYIDFAVKYANKVVFIDTDFVTIQAFCKANEGREHPFVQAMIDEYRFDLVILLENNMPWVAGDFRRSGNGSERERKAFQAQLVSMLQDNGIVYAHVDDTDYDTRFLRCVSLVRQLMGEESSGQ</sequence>
<feature type="binding site" evidence="1">
    <location>
        <begin position="144"/>
        <end position="157"/>
    </location>
    <ligand>
        <name>NAD(+)</name>
        <dbReference type="ChEBI" id="CHEBI:57540"/>
        <label>1</label>
    </ligand>
</feature>
<feature type="binding site" evidence="1">
    <location>
        <begin position="177"/>
        <end position="179"/>
    </location>
    <ligand>
        <name>NAD(+)</name>
        <dbReference type="ChEBI" id="CHEBI:57540"/>
        <label>1</label>
    </ligand>
</feature>
<dbReference type="PANTHER" id="PTHR37512">
    <property type="entry name" value="TRIFUNCTIONAL NAD BIOSYNTHESIS/REGULATOR PROTEIN NADR"/>
    <property type="match status" value="1"/>
</dbReference>
<dbReference type="InterPro" id="IPR006417">
    <property type="entry name" value="NadR_NMN_Atrans"/>
</dbReference>
<dbReference type="PIRSF" id="PIRSF004776">
    <property type="entry name" value="NadR_NMNAT/RNK"/>
    <property type="match status" value="1"/>
</dbReference>
<dbReference type="SMART" id="SM00530">
    <property type="entry name" value="HTH_XRE"/>
    <property type="match status" value="1"/>
</dbReference>
<keyword evidence="4" id="KW-1185">Reference proteome</keyword>
<dbReference type="InterPro" id="IPR027417">
    <property type="entry name" value="P-loop_NTPase"/>
</dbReference>
<name>A0A1B7L2F3_9ENTR</name>
<dbReference type="Proteomes" id="UP000078225">
    <property type="component" value="Unassembled WGS sequence"/>
</dbReference>
<dbReference type="SUPFAM" id="SSF47413">
    <property type="entry name" value="lambda repressor-like DNA-binding domains"/>
    <property type="match status" value="1"/>
</dbReference>
<dbReference type="PROSITE" id="PS50943">
    <property type="entry name" value="HTH_CROC1"/>
    <property type="match status" value="1"/>
</dbReference>
<dbReference type="InterPro" id="IPR041749">
    <property type="entry name" value="NMNAT_NadR"/>
</dbReference>
<dbReference type="PANTHER" id="PTHR37512:SF1">
    <property type="entry name" value="NADR_TTD14 AAA DOMAIN-CONTAINING PROTEIN"/>
    <property type="match status" value="1"/>
</dbReference>
<accession>A0A1B7L2F3</accession>
<dbReference type="InterPro" id="IPR038727">
    <property type="entry name" value="NadR/Ttd14_AAA_dom"/>
</dbReference>
<dbReference type="GO" id="GO:0009435">
    <property type="term" value="P:NAD+ biosynthetic process"/>
    <property type="evidence" value="ECO:0007669"/>
    <property type="project" value="InterPro"/>
</dbReference>
<feature type="binding site" evidence="1">
    <location>
        <position position="77"/>
    </location>
    <ligand>
        <name>NAD(+)</name>
        <dbReference type="ChEBI" id="CHEBI:57540"/>
        <label>1</label>
    </ligand>
</feature>
<dbReference type="InterPro" id="IPR016429">
    <property type="entry name" value="NAD_NadR"/>
</dbReference>
<evidence type="ECO:0000259" key="2">
    <source>
        <dbReference type="PROSITE" id="PS50943"/>
    </source>
</evidence>
<dbReference type="GO" id="GO:0050262">
    <property type="term" value="F:ribosylnicotinamide kinase activity"/>
    <property type="evidence" value="ECO:0007669"/>
    <property type="project" value="InterPro"/>
</dbReference>
<dbReference type="NCBIfam" id="TIGR00125">
    <property type="entry name" value="cyt_tran_rel"/>
    <property type="match status" value="1"/>
</dbReference>
<feature type="domain" description="HTH cro/C1-type" evidence="2">
    <location>
        <begin position="7"/>
        <end position="62"/>
    </location>
</feature>
<dbReference type="STRING" id="1691903.A9B99_09735"/>
<comment type="caution">
    <text evidence="3">The sequence shown here is derived from an EMBL/GenBank/DDBJ whole genome shotgun (WGS) entry which is preliminary data.</text>
</comment>
<evidence type="ECO:0000256" key="1">
    <source>
        <dbReference type="PIRSR" id="PIRSR004776-1"/>
    </source>
</evidence>
<feature type="binding site" evidence="1">
    <location>
        <position position="104"/>
    </location>
    <ligand>
        <name>NAD(+)</name>
        <dbReference type="ChEBI" id="CHEBI:57540"/>
        <label>1</label>
    </ligand>
</feature>
<evidence type="ECO:0000313" key="4">
    <source>
        <dbReference type="Proteomes" id="UP000078225"/>
    </source>
</evidence>
<feature type="binding site" evidence="1">
    <location>
        <begin position="204"/>
        <end position="206"/>
    </location>
    <ligand>
        <name>NAD(+)</name>
        <dbReference type="ChEBI" id="CHEBI:57540"/>
        <label>1</label>
    </ligand>
</feature>
<dbReference type="GO" id="GO:0000166">
    <property type="term" value="F:nucleotide binding"/>
    <property type="evidence" value="ECO:0007669"/>
    <property type="project" value="UniProtKB-KW"/>
</dbReference>
<dbReference type="InterPro" id="IPR010982">
    <property type="entry name" value="Lambda_DNA-bd_dom_sf"/>
</dbReference>